<comment type="caution">
    <text evidence="1">The sequence shown here is derived from an EMBL/GenBank/DDBJ whole genome shotgun (WGS) entry which is preliminary data.</text>
</comment>
<dbReference type="AlphaFoldDB" id="A0A395JEN6"/>
<organism evidence="1 2">
    <name type="scientific">Arenicella xantha</name>
    <dbReference type="NCBI Taxonomy" id="644221"/>
    <lineage>
        <taxon>Bacteria</taxon>
        <taxon>Pseudomonadati</taxon>
        <taxon>Pseudomonadota</taxon>
        <taxon>Gammaproteobacteria</taxon>
        <taxon>Arenicellales</taxon>
        <taxon>Arenicellaceae</taxon>
        <taxon>Arenicella</taxon>
    </lineage>
</organism>
<evidence type="ECO:0000313" key="1">
    <source>
        <dbReference type="EMBL" id="RBP47143.1"/>
    </source>
</evidence>
<dbReference type="Proteomes" id="UP000253083">
    <property type="component" value="Unassembled WGS sequence"/>
</dbReference>
<evidence type="ECO:0000313" key="2">
    <source>
        <dbReference type="Proteomes" id="UP000253083"/>
    </source>
</evidence>
<dbReference type="InterPro" id="IPR012902">
    <property type="entry name" value="N_methyl_site"/>
</dbReference>
<gene>
    <name evidence="1" type="ORF">DFR28_10915</name>
</gene>
<proteinExistence type="predicted"/>
<keyword evidence="2" id="KW-1185">Reference proteome</keyword>
<dbReference type="PROSITE" id="PS00409">
    <property type="entry name" value="PROKAR_NTER_METHYL"/>
    <property type="match status" value="1"/>
</dbReference>
<dbReference type="EMBL" id="QNRT01000009">
    <property type="protein sequence ID" value="RBP47143.1"/>
    <property type="molecule type" value="Genomic_DNA"/>
</dbReference>
<dbReference type="InParanoid" id="A0A395JEN6"/>
<dbReference type="NCBIfam" id="TIGR02532">
    <property type="entry name" value="IV_pilin_GFxxxE"/>
    <property type="match status" value="1"/>
</dbReference>
<name>A0A395JEN6_9GAMM</name>
<dbReference type="Pfam" id="PF07963">
    <property type="entry name" value="N_methyl"/>
    <property type="match status" value="1"/>
</dbReference>
<accession>A0A395JEN6</accession>
<sequence>MPRGLNNFCNRGFTLIEVLVALSLTVVAVTGASSIVAKAYKQVAITAQLQRAHHRAASHLASLDAKPLVAGVQHGVYPPADGSFNGDAAGMEWTLVLTPITATDLAPEVKTMTNRVVAMQAELEVVLPDLSRQVHLSTIVFSLQHQALVSDQVHDTLREMQNDQ</sequence>
<dbReference type="RefSeq" id="WP_113955866.1">
    <property type="nucleotide sequence ID" value="NZ_QNRT01000009.1"/>
</dbReference>
<reference evidence="1 2" key="1">
    <citation type="submission" date="2018-06" db="EMBL/GenBank/DDBJ databases">
        <title>Genomic Encyclopedia of Type Strains, Phase IV (KMG-IV): sequencing the most valuable type-strain genomes for metagenomic binning, comparative biology and taxonomic classification.</title>
        <authorList>
            <person name="Goeker M."/>
        </authorList>
    </citation>
    <scope>NUCLEOTIDE SEQUENCE [LARGE SCALE GENOMIC DNA]</scope>
    <source>
        <strain evidence="1 2">DSM 24032</strain>
    </source>
</reference>
<protein>
    <submittedName>
        <fullName evidence="1">Prepilin-type N-terminal cleavage/methylation domain-containing protein</fullName>
    </submittedName>
</protein>